<evidence type="ECO:0000313" key="5">
    <source>
        <dbReference type="Proteomes" id="UP000727407"/>
    </source>
</evidence>
<accession>A0A8J4X935</accession>
<evidence type="ECO:0000256" key="1">
    <source>
        <dbReference type="ARBA" id="ARBA00010883"/>
    </source>
</evidence>
<comment type="caution">
    <text evidence="4">The sequence shown here is derived from an EMBL/GenBank/DDBJ whole genome shotgun (WGS) entry which is preliminary data.</text>
</comment>
<reference evidence="4" key="1">
    <citation type="submission" date="2020-07" db="EMBL/GenBank/DDBJ databases">
        <title>Clarias magur genome sequencing, assembly and annotation.</title>
        <authorList>
            <person name="Kushwaha B."/>
            <person name="Kumar R."/>
            <person name="Das P."/>
            <person name="Joshi C.G."/>
            <person name="Kumar D."/>
            <person name="Nagpure N.S."/>
            <person name="Pandey M."/>
            <person name="Agarwal S."/>
            <person name="Srivastava S."/>
            <person name="Singh M."/>
            <person name="Sahoo L."/>
            <person name="Jayasankar P."/>
            <person name="Meher P.K."/>
            <person name="Koringa P.G."/>
            <person name="Iquebal M.A."/>
            <person name="Das S.P."/>
            <person name="Bit A."/>
            <person name="Patnaik S."/>
            <person name="Patel N."/>
            <person name="Shah T.M."/>
            <person name="Hinsu A."/>
            <person name="Jena J.K."/>
        </authorList>
    </citation>
    <scope>NUCLEOTIDE SEQUENCE</scope>
    <source>
        <strain evidence="4">CIFAMagur01</strain>
        <tissue evidence="4">Testis</tissue>
    </source>
</reference>
<dbReference type="InterPro" id="IPR036871">
    <property type="entry name" value="PX_dom_sf"/>
</dbReference>
<dbReference type="Proteomes" id="UP000727407">
    <property type="component" value="Unassembled WGS sequence"/>
</dbReference>
<evidence type="ECO:0000313" key="4">
    <source>
        <dbReference type="EMBL" id="KAF5889020.1"/>
    </source>
</evidence>
<dbReference type="Pfam" id="PF08628">
    <property type="entry name" value="Nexin_C"/>
    <property type="match status" value="1"/>
</dbReference>
<dbReference type="OrthoDB" id="120967at2759"/>
<dbReference type="InterPro" id="IPR003114">
    <property type="entry name" value="Phox_assoc"/>
</dbReference>
<feature type="compositionally biased region" description="Polar residues" evidence="2">
    <location>
        <begin position="438"/>
        <end position="450"/>
    </location>
</feature>
<dbReference type="GO" id="GO:0005768">
    <property type="term" value="C:endosome"/>
    <property type="evidence" value="ECO:0007669"/>
    <property type="project" value="TreeGrafter"/>
</dbReference>
<sequence>MFWSWCVSVRRVSFCTVREERAAKFVNVAPRRTVRTLMKLCLRSPAFSSKAEEFDFIRDICKALIYNIFPKHFWDANIYKCALQEILAMKALDLVTFLSDPDNLNQLIVSQLDQMPSENPTEEVSDSDKDVPSSKQSEDIDVQQDEAEELPSEEGKAKKKGKKLKERFSKVFEIMKPKKAKLKRKENAVKEEAVLFRRPAALETDGASSDSEGSTCDSVDTEVESLSGFPQEEIMEYKLSFEVWKFGNWAVSVTNVQMEENEFCFTIHLEENNKLENFHWDVKRNQSHIIQFYDQFKDIGDLPSFLPLVETPKTEWNKEEAREILEHALKDLLTNEELGNSELVFKFLGPLDWIQHEEGHDGWWWDLLGGIASFLTSSVDDELSNHKGDEKQHEVMYKCSASEATPQHGLDATLPRSTQTLERQAKETEDDLLVTDSGHLTSPEQTSSCTSEKDNVLNLFDHPEVYSVGIQSVSENIAKYATQKRYIQFEKNHRHPASAMSSSGNDENNALQRTTVCNYDGDISKEENLPCKNSSGPDKSKKQEKVSQVSHKDETLSQPSGNKKDSNSWEQPEANKVIFELLKEISGNSYTFKFFKAVVTPFTQMINKKVNTFLKKKNPSEAQIATHIDSLCDSIWPDTPVPQLLLQSSDKNETKQKAMKIMTSK</sequence>
<name>A0A8J4X935_CLAMG</name>
<dbReference type="InterPro" id="IPR013937">
    <property type="entry name" value="Sorting_nexin_C"/>
</dbReference>
<dbReference type="AlphaFoldDB" id="A0A8J4X935"/>
<feature type="non-terminal residue" evidence="4">
    <location>
        <position position="1"/>
    </location>
</feature>
<dbReference type="PROSITE" id="PS51207">
    <property type="entry name" value="PXA"/>
    <property type="match status" value="1"/>
</dbReference>
<proteinExistence type="inferred from homology"/>
<dbReference type="Gene3D" id="3.30.1520.10">
    <property type="entry name" value="Phox-like domain"/>
    <property type="match status" value="1"/>
</dbReference>
<feature type="compositionally biased region" description="Basic and acidic residues" evidence="2">
    <location>
        <begin position="126"/>
        <end position="138"/>
    </location>
</feature>
<comment type="similarity">
    <text evidence="1">Belongs to the sorting nexin family.</text>
</comment>
<feature type="compositionally biased region" description="Acidic residues" evidence="2">
    <location>
        <begin position="139"/>
        <end position="152"/>
    </location>
</feature>
<dbReference type="PANTHER" id="PTHR22775:SF48">
    <property type="entry name" value="SORTING NEXIN-25"/>
    <property type="match status" value="1"/>
</dbReference>
<feature type="domain" description="PXA" evidence="3">
    <location>
        <begin position="1"/>
        <end position="116"/>
    </location>
</feature>
<evidence type="ECO:0000256" key="2">
    <source>
        <dbReference type="SAM" id="MobiDB-lite"/>
    </source>
</evidence>
<evidence type="ECO:0000259" key="3">
    <source>
        <dbReference type="PROSITE" id="PS51207"/>
    </source>
</evidence>
<protein>
    <recommendedName>
        <fullName evidence="3">PXA domain-containing protein</fullName>
    </recommendedName>
</protein>
<organism evidence="4 5">
    <name type="scientific">Clarias magur</name>
    <name type="common">Asian catfish</name>
    <name type="synonym">Macropteronotus magur</name>
    <dbReference type="NCBI Taxonomy" id="1594786"/>
    <lineage>
        <taxon>Eukaryota</taxon>
        <taxon>Metazoa</taxon>
        <taxon>Chordata</taxon>
        <taxon>Craniata</taxon>
        <taxon>Vertebrata</taxon>
        <taxon>Euteleostomi</taxon>
        <taxon>Actinopterygii</taxon>
        <taxon>Neopterygii</taxon>
        <taxon>Teleostei</taxon>
        <taxon>Ostariophysi</taxon>
        <taxon>Siluriformes</taxon>
        <taxon>Clariidae</taxon>
        <taxon>Clarias</taxon>
    </lineage>
</organism>
<feature type="region of interest" description="Disordered" evidence="2">
    <location>
        <begin position="113"/>
        <end position="162"/>
    </location>
</feature>
<feature type="region of interest" description="Disordered" evidence="2">
    <location>
        <begin position="526"/>
        <end position="570"/>
    </location>
</feature>
<keyword evidence="5" id="KW-1185">Reference proteome</keyword>
<feature type="compositionally biased region" description="Basic and acidic residues" evidence="2">
    <location>
        <begin position="538"/>
        <end position="555"/>
    </location>
</feature>
<dbReference type="GO" id="GO:0035091">
    <property type="term" value="F:phosphatidylinositol binding"/>
    <property type="evidence" value="ECO:0007669"/>
    <property type="project" value="InterPro"/>
</dbReference>
<dbReference type="PANTHER" id="PTHR22775">
    <property type="entry name" value="SORTING NEXIN"/>
    <property type="match status" value="1"/>
</dbReference>
<dbReference type="EMBL" id="QNUK01000876">
    <property type="protein sequence ID" value="KAF5889020.1"/>
    <property type="molecule type" value="Genomic_DNA"/>
</dbReference>
<feature type="region of interest" description="Disordered" evidence="2">
    <location>
        <begin position="420"/>
        <end position="450"/>
    </location>
</feature>
<gene>
    <name evidence="4" type="ORF">DAT39_021279</name>
</gene>